<dbReference type="InterPro" id="IPR001055">
    <property type="entry name" value="Adrenodoxin-like"/>
</dbReference>
<evidence type="ECO:0000313" key="8">
    <source>
        <dbReference type="EMBL" id="MEJ6009678.1"/>
    </source>
</evidence>
<dbReference type="PROSITE" id="PS51085">
    <property type="entry name" value="2FE2S_FER_2"/>
    <property type="match status" value="1"/>
</dbReference>
<evidence type="ECO:0000256" key="4">
    <source>
        <dbReference type="ARBA" id="ARBA00023004"/>
    </source>
</evidence>
<evidence type="ECO:0000313" key="9">
    <source>
        <dbReference type="Proteomes" id="UP001379235"/>
    </source>
</evidence>
<accession>A0ABU8S6U1</accession>
<comment type="caution">
    <text evidence="8">The sequence shown here is derived from an EMBL/GenBank/DDBJ whole genome shotgun (WGS) entry which is preliminary data.</text>
</comment>
<dbReference type="SUPFAM" id="SSF54292">
    <property type="entry name" value="2Fe-2S ferredoxin-like"/>
    <property type="match status" value="1"/>
</dbReference>
<name>A0ABU8S6U1_9SPHN</name>
<dbReference type="PANTHER" id="PTHR23426">
    <property type="entry name" value="FERREDOXIN/ADRENODOXIN"/>
    <property type="match status" value="1"/>
</dbReference>
<keyword evidence="3" id="KW-0479">Metal-binding</keyword>
<evidence type="ECO:0000256" key="3">
    <source>
        <dbReference type="ARBA" id="ARBA00022723"/>
    </source>
</evidence>
<evidence type="ECO:0000256" key="2">
    <source>
        <dbReference type="ARBA" id="ARBA00022714"/>
    </source>
</evidence>
<keyword evidence="2" id="KW-0001">2Fe-2S</keyword>
<protein>
    <submittedName>
        <fullName evidence="8">2Fe-2S iron-sulfur cluster-binding protein</fullName>
    </submittedName>
</protein>
<comment type="cofactor">
    <cofactor evidence="6">
        <name>[2Fe-2S] cluster</name>
        <dbReference type="ChEBI" id="CHEBI:190135"/>
    </cofactor>
</comment>
<organism evidence="8 9">
    <name type="scientific">Novosphingobium aquae</name>
    <dbReference type="NCBI Taxonomy" id="3133435"/>
    <lineage>
        <taxon>Bacteria</taxon>
        <taxon>Pseudomonadati</taxon>
        <taxon>Pseudomonadota</taxon>
        <taxon>Alphaproteobacteria</taxon>
        <taxon>Sphingomonadales</taxon>
        <taxon>Sphingomonadaceae</taxon>
        <taxon>Novosphingobium</taxon>
    </lineage>
</organism>
<dbReference type="PANTHER" id="PTHR23426:SF65">
    <property type="entry name" value="FERREDOXIN-2, MITOCHONDRIAL"/>
    <property type="match status" value="1"/>
</dbReference>
<sequence>MAQVTFIAFDGSEMQIDATGGISLMENAVANGVDGIEAQCGGNAYCGTCRVIPQGAWGDRLGPRGDVEEGLLSSLDEDNPGVRLSCQITVSEALDGLVVRLPESQS</sequence>
<evidence type="ECO:0000256" key="5">
    <source>
        <dbReference type="ARBA" id="ARBA00023014"/>
    </source>
</evidence>
<dbReference type="InterPro" id="IPR001041">
    <property type="entry name" value="2Fe-2S_ferredoxin-type"/>
</dbReference>
<reference evidence="8 9" key="1">
    <citation type="submission" date="2024-03" db="EMBL/GenBank/DDBJ databases">
        <authorList>
            <person name="Jo J.-H."/>
        </authorList>
    </citation>
    <scope>NUCLEOTIDE SEQUENCE [LARGE SCALE GENOMIC DNA]</scope>
    <source>
        <strain evidence="8 9">AS3R-12</strain>
    </source>
</reference>
<proteinExistence type="inferred from homology"/>
<feature type="domain" description="2Fe-2S ferredoxin-type" evidence="7">
    <location>
        <begin position="2"/>
        <end position="105"/>
    </location>
</feature>
<dbReference type="InterPro" id="IPR036010">
    <property type="entry name" value="2Fe-2S_ferredoxin-like_sf"/>
</dbReference>
<dbReference type="Gene3D" id="3.10.20.30">
    <property type="match status" value="1"/>
</dbReference>
<dbReference type="CDD" id="cd00207">
    <property type="entry name" value="fer2"/>
    <property type="match status" value="1"/>
</dbReference>
<dbReference type="EMBL" id="JBBHJY010000002">
    <property type="protein sequence ID" value="MEJ6009678.1"/>
    <property type="molecule type" value="Genomic_DNA"/>
</dbReference>
<dbReference type="InterPro" id="IPR012675">
    <property type="entry name" value="Beta-grasp_dom_sf"/>
</dbReference>
<dbReference type="RefSeq" id="WP_339965870.1">
    <property type="nucleotide sequence ID" value="NZ_JBBHJY010000002.1"/>
</dbReference>
<evidence type="ECO:0000256" key="6">
    <source>
        <dbReference type="ARBA" id="ARBA00034078"/>
    </source>
</evidence>
<keyword evidence="5" id="KW-0411">Iron-sulfur</keyword>
<evidence type="ECO:0000256" key="1">
    <source>
        <dbReference type="ARBA" id="ARBA00010914"/>
    </source>
</evidence>
<keyword evidence="4" id="KW-0408">Iron</keyword>
<keyword evidence="9" id="KW-1185">Reference proteome</keyword>
<comment type="similarity">
    <text evidence="1">Belongs to the adrenodoxin/putidaredoxin family.</text>
</comment>
<gene>
    <name evidence="8" type="ORF">WG900_07080</name>
</gene>
<evidence type="ECO:0000259" key="7">
    <source>
        <dbReference type="PROSITE" id="PS51085"/>
    </source>
</evidence>
<dbReference type="Proteomes" id="UP001379235">
    <property type="component" value="Unassembled WGS sequence"/>
</dbReference>
<dbReference type="Pfam" id="PF00111">
    <property type="entry name" value="Fer2"/>
    <property type="match status" value="1"/>
</dbReference>